<organism evidence="3 4">
    <name type="scientific">Vibrio ponticus</name>
    <dbReference type="NCBI Taxonomy" id="265668"/>
    <lineage>
        <taxon>Bacteria</taxon>
        <taxon>Pseudomonadati</taxon>
        <taxon>Pseudomonadota</taxon>
        <taxon>Gammaproteobacteria</taxon>
        <taxon>Vibrionales</taxon>
        <taxon>Vibrionaceae</taxon>
        <taxon>Vibrio</taxon>
    </lineage>
</organism>
<dbReference type="InterPro" id="IPR016773">
    <property type="entry name" value="Fe3_uptake_reg_CjrA_prd"/>
</dbReference>
<feature type="chain" id="PRO_5018254065" description="Haem-binding uptake Tiki superfamily ChaN domain-containing protein" evidence="1">
    <location>
        <begin position="24"/>
        <end position="313"/>
    </location>
</feature>
<gene>
    <name evidence="3" type="ORF">EGH82_13280</name>
</gene>
<evidence type="ECO:0000256" key="1">
    <source>
        <dbReference type="SAM" id="SignalP"/>
    </source>
</evidence>
<dbReference type="Pfam" id="PF04187">
    <property type="entry name" value="Cofac_haem_bdg"/>
    <property type="match status" value="1"/>
</dbReference>
<evidence type="ECO:0000313" key="3">
    <source>
        <dbReference type="EMBL" id="ROV59524.1"/>
    </source>
</evidence>
<name>A0A3N3DYB3_9VIBR</name>
<dbReference type="Gene3D" id="3.40.50.11550">
    <property type="match status" value="1"/>
</dbReference>
<dbReference type="AlphaFoldDB" id="A0A3N3DYB3"/>
<dbReference type="InterPro" id="IPR007314">
    <property type="entry name" value="Cofac_haem-bd_dom"/>
</dbReference>
<dbReference type="EMBL" id="RKIK01000038">
    <property type="protein sequence ID" value="ROV59524.1"/>
    <property type="molecule type" value="Genomic_DNA"/>
</dbReference>
<dbReference type="Proteomes" id="UP000278792">
    <property type="component" value="Unassembled WGS sequence"/>
</dbReference>
<accession>A0A3N3DYB3</accession>
<feature type="domain" description="Haem-binding uptake Tiki superfamily ChaN" evidence="2">
    <location>
        <begin position="53"/>
        <end position="252"/>
    </location>
</feature>
<dbReference type="RefSeq" id="WP_123782444.1">
    <property type="nucleotide sequence ID" value="NZ_RKIK01000038.1"/>
</dbReference>
<reference evidence="3 4" key="1">
    <citation type="submission" date="2018-11" db="EMBL/GenBank/DDBJ databases">
        <title>Vibrio ponticus strain CAIM 1751 pathogenic for the snapper Lutjanus guttatus.</title>
        <authorList>
            <person name="Soto-Rodriguez S."/>
            <person name="Lozano-Olvera R."/>
            <person name="Gomez-Gil B."/>
        </authorList>
    </citation>
    <scope>NUCLEOTIDE SEQUENCE [LARGE SCALE GENOMIC DNA]</scope>
    <source>
        <strain evidence="3 4">CAIM 1751</strain>
    </source>
</reference>
<evidence type="ECO:0000313" key="4">
    <source>
        <dbReference type="Proteomes" id="UP000278792"/>
    </source>
</evidence>
<protein>
    <recommendedName>
        <fullName evidence="2">Haem-binding uptake Tiki superfamily ChaN domain-containing protein</fullName>
    </recommendedName>
</protein>
<dbReference type="PIRSF" id="PIRSF020419">
    <property type="entry name" value="Fe_uptake_reg_CjrA_prd"/>
    <property type="match status" value="1"/>
</dbReference>
<sequence>MLKNLLPILIALPLLGCANTSLNSSEHTPIASFYDYQLYSPGAQSISLEQFTTKVKSADVILVGEWHTHSAIHRFQTNLLKQLVQGETKIALSMEQFTRDKQSIIDQYLAGEIGEQPLIKQGNAWPNYESDYRPLIEFAKTNQVDVIAANAPRAIVRCIGRVGKTYVEKLPSEQKKWVAAEINTDQSPYKAKFMQSMHHGETEQSEKHFAAQMAWDETMAESIVNYLAENPTHQVMHIAGKFHIEGGLGTKASILRRNPNLNVIVVTPVSELTPDSDDYLLNVLPPPLRYVQQENRIKAIQAMGHSRKPISCD</sequence>
<comment type="caution">
    <text evidence="3">The sequence shown here is derived from an EMBL/GenBank/DDBJ whole genome shotgun (WGS) entry which is preliminary data.</text>
</comment>
<dbReference type="CDD" id="cd14727">
    <property type="entry name" value="ChanN-like"/>
    <property type="match status" value="1"/>
</dbReference>
<dbReference type="SUPFAM" id="SSF159501">
    <property type="entry name" value="EreA/ChaN-like"/>
    <property type="match status" value="1"/>
</dbReference>
<evidence type="ECO:0000259" key="2">
    <source>
        <dbReference type="Pfam" id="PF04187"/>
    </source>
</evidence>
<feature type="signal peptide" evidence="1">
    <location>
        <begin position="1"/>
        <end position="23"/>
    </location>
</feature>
<keyword evidence="1" id="KW-0732">Signal</keyword>
<proteinExistence type="predicted"/>